<dbReference type="FunFam" id="3.40.50.300:FF:002884">
    <property type="entry name" value="ATP-dependent DNA helicase"/>
    <property type="match status" value="1"/>
</dbReference>
<gene>
    <name evidence="5" type="ORF">LITE_LOCUS32214</name>
</gene>
<dbReference type="InterPro" id="IPR010285">
    <property type="entry name" value="DNA_helicase_pif1-like_DEAD"/>
</dbReference>
<dbReference type="Pfam" id="PF21530">
    <property type="entry name" value="Pif1_2B_dom"/>
    <property type="match status" value="1"/>
</dbReference>
<dbReference type="SUPFAM" id="SSF52540">
    <property type="entry name" value="P-loop containing nucleoside triphosphate hydrolases"/>
    <property type="match status" value="2"/>
</dbReference>
<dbReference type="EC" id="5.6.2.3" evidence="1"/>
<evidence type="ECO:0000313" key="5">
    <source>
        <dbReference type="EMBL" id="CAI0455117.1"/>
    </source>
</evidence>
<dbReference type="Gene3D" id="3.40.50.300">
    <property type="entry name" value="P-loop containing nucleotide triphosphate hydrolases"/>
    <property type="match status" value="2"/>
</dbReference>
<name>A0AAV0N9F9_9ROSI</name>
<dbReference type="Pfam" id="PF05970">
    <property type="entry name" value="PIF1"/>
    <property type="match status" value="1"/>
</dbReference>
<dbReference type="PANTHER" id="PTHR10492:SF93">
    <property type="entry name" value="ATP-DEPENDENT DNA HELICASE"/>
    <property type="match status" value="1"/>
</dbReference>
<dbReference type="PANTHER" id="PTHR10492">
    <property type="match status" value="1"/>
</dbReference>
<comment type="caution">
    <text evidence="5">The sequence shown here is derived from an EMBL/GenBank/DDBJ whole genome shotgun (WGS) entry which is preliminary data.</text>
</comment>
<feature type="domain" description="Helitron helicase-like" evidence="3">
    <location>
        <begin position="104"/>
        <end position="218"/>
    </location>
</feature>
<accession>A0AAV0N9F9</accession>
<proteinExistence type="inferred from homology"/>
<feature type="domain" description="DNA helicase Pif1-like DEAD-box helicase" evidence="2">
    <location>
        <begin position="606"/>
        <end position="824"/>
    </location>
</feature>
<dbReference type="GO" id="GO:0000723">
    <property type="term" value="P:telomere maintenance"/>
    <property type="evidence" value="ECO:0007669"/>
    <property type="project" value="InterPro"/>
</dbReference>
<evidence type="ECO:0000313" key="6">
    <source>
        <dbReference type="Proteomes" id="UP001154282"/>
    </source>
</evidence>
<dbReference type="GO" id="GO:0016787">
    <property type="term" value="F:hydrolase activity"/>
    <property type="evidence" value="ECO:0007669"/>
    <property type="project" value="UniProtKB-KW"/>
</dbReference>
<evidence type="ECO:0000259" key="2">
    <source>
        <dbReference type="Pfam" id="PF05970"/>
    </source>
</evidence>
<comment type="similarity">
    <text evidence="1">Belongs to the helicase family.</text>
</comment>
<keyword evidence="1" id="KW-0067">ATP-binding</keyword>
<reference evidence="5" key="1">
    <citation type="submission" date="2022-08" db="EMBL/GenBank/DDBJ databases">
        <authorList>
            <person name="Gutierrez-Valencia J."/>
        </authorList>
    </citation>
    <scope>NUCLEOTIDE SEQUENCE</scope>
</reference>
<keyword evidence="6" id="KW-1185">Reference proteome</keyword>
<keyword evidence="1" id="KW-0378">Hydrolase</keyword>
<dbReference type="GO" id="GO:0005524">
    <property type="term" value="F:ATP binding"/>
    <property type="evidence" value="ECO:0007669"/>
    <property type="project" value="UniProtKB-KW"/>
</dbReference>
<dbReference type="GO" id="GO:0006281">
    <property type="term" value="P:DNA repair"/>
    <property type="evidence" value="ECO:0007669"/>
    <property type="project" value="UniProtKB-KW"/>
</dbReference>
<sequence length="1111" mass="125561">MFDQTNELVRSFRRVGREVQDPVNHNLRLRITGAREETNRQYALPTGSDIEGLQRINCLNPKFHALQFPILFPYGEDGFHLGIKYNPVHASANSKRKNVTEREFHAFRLQHRASEGQSLMRGGKALQHYCVDAFSTIEQNRLKFLRLNQPLLRAELYKGNEVGTILPATYTGGPRYMKHQYLDAMAICRRIGNPDLFITFTCNAQWPEITQAFQTVWLHENAKLRTVESIDSVISAELPDPQKDPLGYAAVTKFMLHGPCGQCNQKSPCMVDGKCKKFFPKPFNSTTTYDHNGYIVYRRRDHGQTFDKGNGILDNRHVVPYNRNLLVMFQAHINVEICHKGRLIKYLFKYVTKGPDRATGLQSVLEDPEKAKTMLTEYFTLNRVDPEARSIPYADIPSHYTFHLRPKHWARRKQGNVIGRIVFIPPGTTDVYFLRLLLTKISGATSFEDLMTVDGYLCKDYEDACLRRGFLSDDDESQAAIGEVGQWGMPTLLRSLFVLLLLHSEVADPRKLFEDNWKLLADDLCYQTRRALDLQYFQPPPEFLRSEVLKHIETLLHAHSKELANYNLPLPVRDSGELLGNRLVCEHLNYDLCMQQRTADGIFATLNSEQIEAYHNVMESVNSGVGRFYFLYGHGGTGKTYLYNTIVAKLRSQQKIVLVVASSGIAATLLPDGSTGHSRFKIPIDIDGSSTCRVKRGTHLAELLQRTSLIVWDEAPMTHRFCFEALSKTLCDIMDVPLAGQSYKPFGGKTILMGGDFRQILPVVAGGGREATLNASIVRSPLWTHCHLLFLHQNMRINHDVVNTKMIFSGMTFPQWVLAIGDGLAPVKCLGENAELARIEIPQYLILPPNGTSIQPIIDFVFHGLLDLYRSVSFLKNRAIVTPTNETVSAINSAVLSRIPEETKVYYSIDSLCTESTDSSDLDSLYPIEFLNSLSFNGLPEHELTLKLYAPIMLLRNIDPPAGLCNGTRLMVTHLGNNVVKGLILTGTYEGKTVAIPRIALNFSEHKWPFTMKRRQFPIRLCYAMTINKSQGQTLERAGVFLPKPVFSHGQLYVAVSRVRSAEGLRFLIHNEDGCDATCTKNVVYTELFAELSMSGNIYSFVTKILPAYPK</sequence>
<organism evidence="5 6">
    <name type="scientific">Linum tenue</name>
    <dbReference type="NCBI Taxonomy" id="586396"/>
    <lineage>
        <taxon>Eukaryota</taxon>
        <taxon>Viridiplantae</taxon>
        <taxon>Streptophyta</taxon>
        <taxon>Embryophyta</taxon>
        <taxon>Tracheophyta</taxon>
        <taxon>Spermatophyta</taxon>
        <taxon>Magnoliopsida</taxon>
        <taxon>eudicotyledons</taxon>
        <taxon>Gunneridae</taxon>
        <taxon>Pentapetalae</taxon>
        <taxon>rosids</taxon>
        <taxon>fabids</taxon>
        <taxon>Malpighiales</taxon>
        <taxon>Linaceae</taxon>
        <taxon>Linum</taxon>
    </lineage>
</organism>
<comment type="cofactor">
    <cofactor evidence="1">
        <name>Mg(2+)</name>
        <dbReference type="ChEBI" id="CHEBI:18420"/>
    </cofactor>
</comment>
<keyword evidence="1" id="KW-0234">DNA repair</keyword>
<keyword evidence="1" id="KW-0227">DNA damage</keyword>
<evidence type="ECO:0000256" key="1">
    <source>
        <dbReference type="RuleBase" id="RU363044"/>
    </source>
</evidence>
<keyword evidence="1" id="KW-0347">Helicase</keyword>
<dbReference type="GO" id="GO:0043139">
    <property type="term" value="F:5'-3' DNA helicase activity"/>
    <property type="evidence" value="ECO:0007669"/>
    <property type="project" value="UniProtKB-EC"/>
</dbReference>
<keyword evidence="1" id="KW-0547">Nucleotide-binding</keyword>
<dbReference type="Proteomes" id="UP001154282">
    <property type="component" value="Unassembled WGS sequence"/>
</dbReference>
<evidence type="ECO:0000259" key="4">
    <source>
        <dbReference type="Pfam" id="PF21530"/>
    </source>
</evidence>
<dbReference type="InterPro" id="IPR025476">
    <property type="entry name" value="Helitron_helicase-like"/>
</dbReference>
<keyword evidence="1" id="KW-0233">DNA recombination</keyword>
<protein>
    <recommendedName>
        <fullName evidence="1">ATP-dependent DNA helicase</fullName>
        <ecNumber evidence="1">5.6.2.3</ecNumber>
    </recommendedName>
</protein>
<dbReference type="EMBL" id="CAMGYJ010000008">
    <property type="protein sequence ID" value="CAI0455117.1"/>
    <property type="molecule type" value="Genomic_DNA"/>
</dbReference>
<dbReference type="AlphaFoldDB" id="A0AAV0N9F9"/>
<dbReference type="InterPro" id="IPR027417">
    <property type="entry name" value="P-loop_NTPase"/>
</dbReference>
<dbReference type="InterPro" id="IPR049163">
    <property type="entry name" value="Pif1-like_2B_dom"/>
</dbReference>
<dbReference type="CDD" id="cd18809">
    <property type="entry name" value="SF1_C_RecD"/>
    <property type="match status" value="1"/>
</dbReference>
<feature type="domain" description="DNA helicase Pif1-like 2B" evidence="4">
    <location>
        <begin position="929"/>
        <end position="975"/>
    </location>
</feature>
<dbReference type="GO" id="GO:0006310">
    <property type="term" value="P:DNA recombination"/>
    <property type="evidence" value="ECO:0007669"/>
    <property type="project" value="UniProtKB-KW"/>
</dbReference>
<evidence type="ECO:0000259" key="3">
    <source>
        <dbReference type="Pfam" id="PF14214"/>
    </source>
</evidence>
<comment type="catalytic activity">
    <reaction evidence="1">
        <text>ATP + H2O = ADP + phosphate + H(+)</text>
        <dbReference type="Rhea" id="RHEA:13065"/>
        <dbReference type="ChEBI" id="CHEBI:15377"/>
        <dbReference type="ChEBI" id="CHEBI:15378"/>
        <dbReference type="ChEBI" id="CHEBI:30616"/>
        <dbReference type="ChEBI" id="CHEBI:43474"/>
        <dbReference type="ChEBI" id="CHEBI:456216"/>
        <dbReference type="EC" id="5.6.2.3"/>
    </reaction>
</comment>
<dbReference type="Pfam" id="PF14214">
    <property type="entry name" value="Helitron_like_N"/>
    <property type="match status" value="1"/>
</dbReference>